<dbReference type="Proteomes" id="UP001153148">
    <property type="component" value="Unassembled WGS sequence"/>
</dbReference>
<evidence type="ECO:0000313" key="1">
    <source>
        <dbReference type="EMBL" id="CAG2054508.1"/>
    </source>
</evidence>
<dbReference type="InterPro" id="IPR024491">
    <property type="entry name" value="Se_SelK/SelG"/>
</dbReference>
<evidence type="ECO:0000313" key="2">
    <source>
        <dbReference type="Proteomes" id="UP001153148"/>
    </source>
</evidence>
<reference evidence="1" key="1">
    <citation type="submission" date="2021-03" db="EMBL/GenBank/DDBJ databases">
        <authorList>
            <person name="Tran Van P."/>
        </authorList>
    </citation>
    <scope>NUCLEOTIDE SEQUENCE</scope>
</reference>
<dbReference type="Pfam" id="PF10961">
    <property type="entry name" value="SelK_SelG"/>
    <property type="match status" value="1"/>
</dbReference>
<comment type="caution">
    <text evidence="1">The sequence shown here is derived from an EMBL/GenBank/DDBJ whole genome shotgun (WGS) entry which is preliminary data.</text>
</comment>
<accession>A0ABN7NIA0</accession>
<gene>
    <name evidence="1" type="ORF">TPAB3V08_LOCUS1530</name>
</gene>
<protein>
    <submittedName>
        <fullName evidence="1">Uncharacterized protein</fullName>
    </submittedName>
</protein>
<proteinExistence type="predicted"/>
<sequence>MGEGFYCILPTCQSYKQKIREHLANALVALSSTAEDREIEQELVAKTQLDTSSGQVVYTTTPREAIIGGSAKEKRRVKEVSYWAYFVPLVPFAAETCTVNVRGTRKVEAMGMKFVRSKLAVTRRNKIRNKVIWERVRVQGVDDSRGNKTDMVRAYGTIHQGSTPWRAWILKLFWGVINFIIMFFKSLFNPELHKKGSRYTTDYRPNGRGVLCNSNPPFCMHTNHHIHFGSYIYISPIHYKHVLYGNPGYTVSIQSPAPTLWARSVLYTLLTVLPLHLVEDSGALAPEDRGIWLAVEGALWQVDEVKNGPCNLHPLDYLGPSSNV</sequence>
<name>A0ABN7NIA0_TIMPD</name>
<organism evidence="1 2">
    <name type="scientific">Timema podura</name>
    <name type="common">Walking stick</name>
    <dbReference type="NCBI Taxonomy" id="61482"/>
    <lineage>
        <taxon>Eukaryota</taxon>
        <taxon>Metazoa</taxon>
        <taxon>Ecdysozoa</taxon>
        <taxon>Arthropoda</taxon>
        <taxon>Hexapoda</taxon>
        <taxon>Insecta</taxon>
        <taxon>Pterygota</taxon>
        <taxon>Neoptera</taxon>
        <taxon>Polyneoptera</taxon>
        <taxon>Phasmatodea</taxon>
        <taxon>Timematodea</taxon>
        <taxon>Timematoidea</taxon>
        <taxon>Timematidae</taxon>
        <taxon>Timema</taxon>
    </lineage>
</organism>
<dbReference type="EMBL" id="CAJPIN010001395">
    <property type="protein sequence ID" value="CAG2054508.1"/>
    <property type="molecule type" value="Genomic_DNA"/>
</dbReference>
<keyword evidence="2" id="KW-1185">Reference proteome</keyword>